<reference evidence="8 9" key="1">
    <citation type="journal article" date="2012" name="PLoS Pathog.">
        <title>Diverse lifestyles and strategies of plant pathogenesis encoded in the genomes of eighteen Dothideomycetes fungi.</title>
        <authorList>
            <person name="Ohm R.A."/>
            <person name="Feau N."/>
            <person name="Henrissat B."/>
            <person name="Schoch C.L."/>
            <person name="Horwitz B.A."/>
            <person name="Barry K.W."/>
            <person name="Condon B.J."/>
            <person name="Copeland A.C."/>
            <person name="Dhillon B."/>
            <person name="Glaser F."/>
            <person name="Hesse C.N."/>
            <person name="Kosti I."/>
            <person name="LaButti K."/>
            <person name="Lindquist E.A."/>
            <person name="Lucas S."/>
            <person name="Salamov A.A."/>
            <person name="Bradshaw R.E."/>
            <person name="Ciuffetti L."/>
            <person name="Hamelin R.C."/>
            <person name="Kema G.H.J."/>
            <person name="Lawrence C."/>
            <person name="Scott J.A."/>
            <person name="Spatafora J.W."/>
            <person name="Turgeon B.G."/>
            <person name="de Wit P.J.G.M."/>
            <person name="Zhong S."/>
            <person name="Goodwin S.B."/>
            <person name="Grigoriev I.V."/>
        </authorList>
    </citation>
    <scope>NUCLEOTIDE SEQUENCE [LARGE SCALE GENOMIC DNA]</scope>
    <source>
        <strain evidence="8 9">UAMH 10762</strain>
    </source>
</reference>
<dbReference type="KEGG" id="bcom:BAUCODRAFT_33706"/>
<evidence type="ECO:0000313" key="9">
    <source>
        <dbReference type="Proteomes" id="UP000011761"/>
    </source>
</evidence>
<dbReference type="OrthoDB" id="10018191at2759"/>
<sequence length="386" mass="43230">MTMLYGECLENYTMSTDPYDDPTEQYAMDFELFSPPPSMPSSAGELVVPPINDFDTINRTRSAIISVATSCSPMRDIDRAAGAWTASLAYCKRPLTPLSTVNLETSSTRAQCHVCGKGFGANKSLRRHMRSQHEGLRYRCSGCGKAFGRRDIRNRHAKEKHGPNGNLLECDHCGQMVSRRALERHRTNRCCLPEDATFATQRRLSDCNVSLQPRRGWPSMLAVLDPLVLIFRLSDLCSVRLSVQGRHDDSDTAMDRRQQVMPSCAQAEFLRLLGVVYSTLRKAMLEQMMSDLGSASLMLALWLLAVVEERANNRDAAFIHLRALAVLWYRNAQVTQNLDGTMRGILSSMGESYSSRVVWEAFAMSEGFGIARYSIGESCLMDVNRT</sequence>
<dbReference type="GO" id="GO:0001228">
    <property type="term" value="F:DNA-binding transcription activator activity, RNA polymerase II-specific"/>
    <property type="evidence" value="ECO:0007669"/>
    <property type="project" value="TreeGrafter"/>
</dbReference>
<name>M2NB52_BAUPA</name>
<dbReference type="EMBL" id="KB445555">
    <property type="protein sequence ID" value="EMC96379.1"/>
    <property type="molecule type" value="Genomic_DNA"/>
</dbReference>
<dbReference type="InterPro" id="IPR036236">
    <property type="entry name" value="Znf_C2H2_sf"/>
</dbReference>
<keyword evidence="3 6" id="KW-0863">Zinc-finger</keyword>
<dbReference type="InterPro" id="IPR013087">
    <property type="entry name" value="Znf_C2H2_type"/>
</dbReference>
<dbReference type="GO" id="GO:0000978">
    <property type="term" value="F:RNA polymerase II cis-regulatory region sequence-specific DNA binding"/>
    <property type="evidence" value="ECO:0007669"/>
    <property type="project" value="TreeGrafter"/>
</dbReference>
<evidence type="ECO:0000259" key="7">
    <source>
        <dbReference type="PROSITE" id="PS50157"/>
    </source>
</evidence>
<evidence type="ECO:0000256" key="1">
    <source>
        <dbReference type="ARBA" id="ARBA00022723"/>
    </source>
</evidence>
<dbReference type="SUPFAM" id="SSF57667">
    <property type="entry name" value="beta-beta-alpha zinc fingers"/>
    <property type="match status" value="1"/>
</dbReference>
<proteinExistence type="predicted"/>
<keyword evidence="2" id="KW-0677">Repeat</keyword>
<evidence type="ECO:0000256" key="4">
    <source>
        <dbReference type="ARBA" id="ARBA00022833"/>
    </source>
</evidence>
<dbReference type="GeneID" id="19112212"/>
<keyword evidence="5" id="KW-0539">Nucleus</keyword>
<dbReference type="SMART" id="SM00355">
    <property type="entry name" value="ZnF_C2H2"/>
    <property type="match status" value="2"/>
</dbReference>
<organism evidence="8 9">
    <name type="scientific">Baudoinia panamericana (strain UAMH 10762)</name>
    <name type="common">Angels' share fungus</name>
    <name type="synonym">Baudoinia compniacensis (strain UAMH 10762)</name>
    <dbReference type="NCBI Taxonomy" id="717646"/>
    <lineage>
        <taxon>Eukaryota</taxon>
        <taxon>Fungi</taxon>
        <taxon>Dikarya</taxon>
        <taxon>Ascomycota</taxon>
        <taxon>Pezizomycotina</taxon>
        <taxon>Dothideomycetes</taxon>
        <taxon>Dothideomycetidae</taxon>
        <taxon>Mycosphaerellales</taxon>
        <taxon>Teratosphaeriaceae</taxon>
        <taxon>Baudoinia</taxon>
    </lineage>
</organism>
<dbReference type="GO" id="GO:0005634">
    <property type="term" value="C:nucleus"/>
    <property type="evidence" value="ECO:0007669"/>
    <property type="project" value="TreeGrafter"/>
</dbReference>
<dbReference type="Pfam" id="PF00096">
    <property type="entry name" value="zf-C2H2"/>
    <property type="match status" value="1"/>
</dbReference>
<dbReference type="RefSeq" id="XP_007676067.1">
    <property type="nucleotide sequence ID" value="XM_007677877.1"/>
</dbReference>
<feature type="domain" description="C2H2-type" evidence="7">
    <location>
        <begin position="138"/>
        <end position="161"/>
    </location>
</feature>
<evidence type="ECO:0000256" key="5">
    <source>
        <dbReference type="ARBA" id="ARBA00023242"/>
    </source>
</evidence>
<feature type="domain" description="C2H2-type" evidence="7">
    <location>
        <begin position="110"/>
        <end position="138"/>
    </location>
</feature>
<dbReference type="AlphaFoldDB" id="M2NB52"/>
<evidence type="ECO:0000256" key="6">
    <source>
        <dbReference type="PROSITE-ProRule" id="PRU00042"/>
    </source>
</evidence>
<keyword evidence="1" id="KW-0479">Metal-binding</keyword>
<protein>
    <recommendedName>
        <fullName evidence="7">C2H2-type domain-containing protein</fullName>
    </recommendedName>
</protein>
<dbReference type="Gene3D" id="3.30.160.60">
    <property type="entry name" value="Classic Zinc Finger"/>
    <property type="match status" value="2"/>
</dbReference>
<accession>M2NB52</accession>
<dbReference type="GO" id="GO:0008270">
    <property type="term" value="F:zinc ion binding"/>
    <property type="evidence" value="ECO:0007669"/>
    <property type="project" value="UniProtKB-KW"/>
</dbReference>
<keyword evidence="4" id="KW-0862">Zinc</keyword>
<dbReference type="HOGENOM" id="CLU_715675_0_0_1"/>
<gene>
    <name evidence="8" type="ORF">BAUCODRAFT_33706</name>
</gene>
<evidence type="ECO:0000256" key="2">
    <source>
        <dbReference type="ARBA" id="ARBA00022737"/>
    </source>
</evidence>
<dbReference type="PROSITE" id="PS00028">
    <property type="entry name" value="ZINC_FINGER_C2H2_1"/>
    <property type="match status" value="2"/>
</dbReference>
<dbReference type="Proteomes" id="UP000011761">
    <property type="component" value="Unassembled WGS sequence"/>
</dbReference>
<dbReference type="eggNOG" id="ENOG502T55A">
    <property type="taxonomic scope" value="Eukaryota"/>
</dbReference>
<dbReference type="PROSITE" id="PS50157">
    <property type="entry name" value="ZINC_FINGER_C2H2_2"/>
    <property type="match status" value="2"/>
</dbReference>
<evidence type="ECO:0000256" key="3">
    <source>
        <dbReference type="ARBA" id="ARBA00022771"/>
    </source>
</evidence>
<keyword evidence="9" id="KW-1185">Reference proteome</keyword>
<dbReference type="PANTHER" id="PTHR24393">
    <property type="entry name" value="ZINC FINGER PROTEIN"/>
    <property type="match status" value="1"/>
</dbReference>
<evidence type="ECO:0000313" key="8">
    <source>
        <dbReference type="EMBL" id="EMC96379.1"/>
    </source>
</evidence>
<dbReference type="PANTHER" id="PTHR24393:SF34">
    <property type="entry name" value="PR_SET DOMAIN 13"/>
    <property type="match status" value="1"/>
</dbReference>